<dbReference type="SUPFAM" id="SSF47336">
    <property type="entry name" value="ACP-like"/>
    <property type="match status" value="1"/>
</dbReference>
<dbReference type="SUPFAM" id="SSF52777">
    <property type="entry name" value="CoA-dependent acyltransferases"/>
    <property type="match status" value="2"/>
</dbReference>
<dbReference type="InterPro" id="IPR001242">
    <property type="entry name" value="Condensation_dom"/>
</dbReference>
<sequence length="1305" mass="140118">MIEDAYPLAALQSGMLYHGLKEARTAMFHDVFSLTLAGPFDYATLQAAVDAVLARHPVLRTSFDLTGFSEPVQLVHDRVELRIEVTDLAAVSAAEAGEALRQWRTDEQFRGYDLTAAPLLRVAVHLLPEGRFTLNISFHHAILDGWSAASLVTEVLRRYNDSLRGRTSPAVPLEDSYADFVAAERAAVESAETAEFWRDVVTGSPATRVPRWPGHPSDGPTVCEHASADLDPELTERLVKVAERLRVPLRAVLLAAHVRVLGLLSGETEVLTGIVAHGRPETATGDQVLGLFLNMVPVRVRLDRPSWAELIRDVHAAQVALLPHRRFPLFEIQRLAGRSPLFETGFDYRDFHVYDTLDDDAPVTLVERDHRETTDIPFAAAFARSRDHGGLVMMLSHDRTQFPAAQIAEVLDRYLAALGEIAADPARDPRPAEPFLAGDPARIEEWNDTAVTFTRPAAMHALVAGAAAATPDAVAVVDEHGATTYAELWRRAGALAARLEAAGAGRESVVAVGLPRTASAVIAMLAVLQAGSAVLPLDLGHPDARLAELMAAAGADLLVTRARLRDRFASAQQVVLVDAVEEVATGLSPAPAPRSPASLAFVLFTSGSTGRPKGVMLSDEAAAHHPLVAAASLGLGPDTRMAQRSPLSVDASLAELITAFAAGGAAVMVPTETVVDPAAFEQACRDFGITTAILVPSLLAPLVEAGTLARCPSLRQIASVGEALPRALAEAFLAQSDARLHNLYGPTEAGIGVTEFAARAGQPGDVVPIGPPSANVRARVLDARGEPVPVGTPGELHVSGRQLARGYLGRPGLTAERFVPDPFATEPGQRMYRTGDLVRWLPDGVLEFLGRADGQLKIRGVRTEPGEIEAVLLEHPDVVQAVVVPHQEGDRDPVLVAYLRWTGELSRPAAVLRAFLSDRLPRALVPTAYVVLDELPFLPSGKVDRAALPAPSLTPGGDRLPPRDLIEGRLVALWEETLDLPEVGVRDDFFALGGHSLSALRLTMRIRQEFGRDIAMDALLSGPTVEQLAAVLRAPELLAPSVPVVPLRATGKKPPLFFVHGLGGQVFRYHKIAKHLGEDQPVYGIPARGFGAQEEPHPSVDAMADDYARRILEARPEGPYFVGGFCVGGNLSLEVARRLRRAGAEVPLVVAFWSHADNPISPDLYDDTTLMMYALADGPFEIDRESLAGLSADEQLLAVVEGAGRRGDLNPAVTDLDQARRIMRVYRSNAMALGGYRHEPYDGDMVLLKPVEDDDFPIEDDFSWGEVVRGELRLVPIPGSRGNVADEPQAGGAAAILKGLIDGVQ</sequence>
<dbReference type="GO" id="GO:0044550">
    <property type="term" value="P:secondary metabolite biosynthetic process"/>
    <property type="evidence" value="ECO:0007669"/>
    <property type="project" value="TreeGrafter"/>
</dbReference>
<dbReference type="Gene3D" id="3.40.50.12780">
    <property type="entry name" value="N-terminal domain of ligase-like"/>
    <property type="match status" value="1"/>
</dbReference>
<proteinExistence type="predicted"/>
<dbReference type="Gene3D" id="3.30.300.30">
    <property type="match status" value="1"/>
</dbReference>
<keyword evidence="6" id="KW-1185">Reference proteome</keyword>
<dbReference type="GO" id="GO:0031177">
    <property type="term" value="F:phosphopantetheine binding"/>
    <property type="evidence" value="ECO:0007669"/>
    <property type="project" value="InterPro"/>
</dbReference>
<dbReference type="RefSeq" id="WP_257922340.1">
    <property type="nucleotide sequence ID" value="NZ_JAMXQV010000012.1"/>
</dbReference>
<dbReference type="PANTHER" id="PTHR45527:SF1">
    <property type="entry name" value="FATTY ACID SYNTHASE"/>
    <property type="match status" value="1"/>
</dbReference>
<dbReference type="Pfam" id="PF00501">
    <property type="entry name" value="AMP-binding"/>
    <property type="match status" value="1"/>
</dbReference>
<dbReference type="InterPro" id="IPR020845">
    <property type="entry name" value="AMP-binding_CS"/>
</dbReference>
<dbReference type="PROSITE" id="PS50075">
    <property type="entry name" value="CARRIER"/>
    <property type="match status" value="1"/>
</dbReference>
<organism evidence="5 6">
    <name type="scientific">Amycolatopsis iheyensis</name>
    <dbReference type="NCBI Taxonomy" id="2945988"/>
    <lineage>
        <taxon>Bacteria</taxon>
        <taxon>Bacillati</taxon>
        <taxon>Actinomycetota</taxon>
        <taxon>Actinomycetes</taxon>
        <taxon>Pseudonocardiales</taxon>
        <taxon>Pseudonocardiaceae</taxon>
        <taxon>Amycolatopsis</taxon>
    </lineage>
</organism>
<evidence type="ECO:0000313" key="6">
    <source>
        <dbReference type="Proteomes" id="UP001144096"/>
    </source>
</evidence>
<dbReference type="PROSITE" id="PS00012">
    <property type="entry name" value="PHOSPHOPANTETHEINE"/>
    <property type="match status" value="1"/>
</dbReference>
<comment type="cofactor">
    <cofactor evidence="1">
        <name>pantetheine 4'-phosphate</name>
        <dbReference type="ChEBI" id="CHEBI:47942"/>
    </cofactor>
</comment>
<evidence type="ECO:0000256" key="1">
    <source>
        <dbReference type="ARBA" id="ARBA00001957"/>
    </source>
</evidence>
<dbReference type="Gene3D" id="3.30.559.10">
    <property type="entry name" value="Chloramphenicol acetyltransferase-like domain"/>
    <property type="match status" value="1"/>
</dbReference>
<dbReference type="Pfam" id="PF00668">
    <property type="entry name" value="Condensation"/>
    <property type="match status" value="1"/>
</dbReference>
<dbReference type="InterPro" id="IPR023213">
    <property type="entry name" value="CAT-like_dom_sf"/>
</dbReference>
<reference evidence="5" key="1">
    <citation type="submission" date="2022-06" db="EMBL/GenBank/DDBJ databases">
        <title>Amycolatopsis iheyaensis sp. nov., a new species of the genus Amycolatopsis isolated from soil in Iheya island, Japan.</title>
        <authorList>
            <person name="Ngamcharungchit C."/>
            <person name="Kanto H."/>
            <person name="Take A."/>
            <person name="Intra B."/>
            <person name="Matsumoto A."/>
            <person name="Panbangred W."/>
            <person name="Inahashi Y."/>
        </authorList>
    </citation>
    <scope>NUCLEOTIDE SEQUENCE</scope>
    <source>
        <strain evidence="5">OK19-0408</strain>
    </source>
</reference>
<feature type="domain" description="Carrier" evidence="4">
    <location>
        <begin position="961"/>
        <end position="1036"/>
    </location>
</feature>
<name>A0A9X2NDL9_9PSEU</name>
<evidence type="ECO:0000259" key="4">
    <source>
        <dbReference type="PROSITE" id="PS50075"/>
    </source>
</evidence>
<dbReference type="InterPro" id="IPR000873">
    <property type="entry name" value="AMP-dep_synth/lig_dom"/>
</dbReference>
<dbReference type="InterPro" id="IPR009081">
    <property type="entry name" value="PP-bd_ACP"/>
</dbReference>
<dbReference type="PROSITE" id="PS00455">
    <property type="entry name" value="AMP_BINDING"/>
    <property type="match status" value="1"/>
</dbReference>
<dbReference type="Gene3D" id="3.30.559.30">
    <property type="entry name" value="Nonribosomal peptide synthetase, condensation domain"/>
    <property type="match status" value="1"/>
</dbReference>
<dbReference type="NCBIfam" id="TIGR01733">
    <property type="entry name" value="AA-adenyl-dom"/>
    <property type="match status" value="1"/>
</dbReference>
<dbReference type="InterPro" id="IPR020806">
    <property type="entry name" value="PKS_PP-bd"/>
</dbReference>
<dbReference type="InterPro" id="IPR025110">
    <property type="entry name" value="AMP-bd_C"/>
</dbReference>
<dbReference type="GO" id="GO:0008610">
    <property type="term" value="P:lipid biosynthetic process"/>
    <property type="evidence" value="ECO:0007669"/>
    <property type="project" value="UniProtKB-ARBA"/>
</dbReference>
<dbReference type="InterPro" id="IPR006162">
    <property type="entry name" value="Ppantetheine_attach_site"/>
</dbReference>
<dbReference type="SUPFAM" id="SSF53474">
    <property type="entry name" value="alpha/beta-Hydrolases"/>
    <property type="match status" value="1"/>
</dbReference>
<dbReference type="InterPro" id="IPR036736">
    <property type="entry name" value="ACP-like_sf"/>
</dbReference>
<dbReference type="FunFam" id="3.40.50.12780:FF:000012">
    <property type="entry name" value="Non-ribosomal peptide synthetase"/>
    <property type="match status" value="1"/>
</dbReference>
<accession>A0A9X2NDL9</accession>
<dbReference type="Gene3D" id="1.10.1200.10">
    <property type="entry name" value="ACP-like"/>
    <property type="match status" value="1"/>
</dbReference>
<evidence type="ECO:0000256" key="2">
    <source>
        <dbReference type="ARBA" id="ARBA00022450"/>
    </source>
</evidence>
<evidence type="ECO:0000256" key="3">
    <source>
        <dbReference type="ARBA" id="ARBA00022553"/>
    </source>
</evidence>
<gene>
    <name evidence="5" type="ORF">M8542_23315</name>
</gene>
<dbReference type="InterPro" id="IPR010071">
    <property type="entry name" value="AA_adenyl_dom"/>
</dbReference>
<dbReference type="InterPro" id="IPR042099">
    <property type="entry name" value="ANL_N_sf"/>
</dbReference>
<dbReference type="SUPFAM" id="SSF56801">
    <property type="entry name" value="Acetyl-CoA synthetase-like"/>
    <property type="match status" value="1"/>
</dbReference>
<dbReference type="PANTHER" id="PTHR45527">
    <property type="entry name" value="NONRIBOSOMAL PEPTIDE SYNTHETASE"/>
    <property type="match status" value="1"/>
</dbReference>
<dbReference type="InterPro" id="IPR001031">
    <property type="entry name" value="Thioesterase"/>
</dbReference>
<dbReference type="GO" id="GO:0005737">
    <property type="term" value="C:cytoplasm"/>
    <property type="evidence" value="ECO:0007669"/>
    <property type="project" value="TreeGrafter"/>
</dbReference>
<dbReference type="GO" id="GO:0043041">
    <property type="term" value="P:amino acid activation for nonribosomal peptide biosynthetic process"/>
    <property type="evidence" value="ECO:0007669"/>
    <property type="project" value="TreeGrafter"/>
</dbReference>
<dbReference type="FunFam" id="2.30.38.10:FF:000001">
    <property type="entry name" value="Non-ribosomal peptide synthetase PvdI"/>
    <property type="match status" value="1"/>
</dbReference>
<dbReference type="Gene3D" id="3.40.50.1820">
    <property type="entry name" value="alpha/beta hydrolase"/>
    <property type="match status" value="1"/>
</dbReference>
<protein>
    <submittedName>
        <fullName evidence="5">Amino acid adenylation domain-containing protein</fullName>
    </submittedName>
</protein>
<dbReference type="Pfam" id="PF00975">
    <property type="entry name" value="Thioesterase"/>
    <property type="match status" value="1"/>
</dbReference>
<evidence type="ECO:0000313" key="5">
    <source>
        <dbReference type="EMBL" id="MCR6485758.1"/>
    </source>
</evidence>
<dbReference type="GO" id="GO:0003824">
    <property type="term" value="F:catalytic activity"/>
    <property type="evidence" value="ECO:0007669"/>
    <property type="project" value="InterPro"/>
</dbReference>
<dbReference type="Pfam" id="PF00550">
    <property type="entry name" value="PP-binding"/>
    <property type="match status" value="1"/>
</dbReference>
<dbReference type="InterPro" id="IPR045851">
    <property type="entry name" value="AMP-bd_C_sf"/>
</dbReference>
<dbReference type="CDD" id="cd05930">
    <property type="entry name" value="A_NRPS"/>
    <property type="match status" value="1"/>
</dbReference>
<keyword evidence="3" id="KW-0597">Phosphoprotein</keyword>
<keyword evidence="2" id="KW-0596">Phosphopantetheine</keyword>
<dbReference type="SMART" id="SM00823">
    <property type="entry name" value="PKS_PP"/>
    <property type="match status" value="1"/>
</dbReference>
<dbReference type="Pfam" id="PF13193">
    <property type="entry name" value="AMP-binding_C"/>
    <property type="match status" value="1"/>
</dbReference>
<comment type="caution">
    <text evidence="5">The sequence shown here is derived from an EMBL/GenBank/DDBJ whole genome shotgun (WGS) entry which is preliminary data.</text>
</comment>
<dbReference type="InterPro" id="IPR029058">
    <property type="entry name" value="AB_hydrolase_fold"/>
</dbReference>
<dbReference type="Proteomes" id="UP001144096">
    <property type="component" value="Unassembled WGS sequence"/>
</dbReference>
<dbReference type="EMBL" id="JAMXQV010000012">
    <property type="protein sequence ID" value="MCR6485758.1"/>
    <property type="molecule type" value="Genomic_DNA"/>
</dbReference>